<proteinExistence type="predicted"/>
<dbReference type="Proteomes" id="UP000583929">
    <property type="component" value="Unassembled WGS sequence"/>
</dbReference>
<organism evidence="1 2">
    <name type="scientific">Cannabis sativa</name>
    <name type="common">Hemp</name>
    <name type="synonym">Marijuana</name>
    <dbReference type="NCBI Taxonomy" id="3483"/>
    <lineage>
        <taxon>Eukaryota</taxon>
        <taxon>Viridiplantae</taxon>
        <taxon>Streptophyta</taxon>
        <taxon>Embryophyta</taxon>
        <taxon>Tracheophyta</taxon>
        <taxon>Spermatophyta</taxon>
        <taxon>Magnoliopsida</taxon>
        <taxon>eudicotyledons</taxon>
        <taxon>Gunneridae</taxon>
        <taxon>Pentapetalae</taxon>
        <taxon>rosids</taxon>
        <taxon>fabids</taxon>
        <taxon>Rosales</taxon>
        <taxon>Cannabaceae</taxon>
        <taxon>Cannabis</taxon>
    </lineage>
</organism>
<sequence>MITDFSLLFLSAESFKKLPFLFEKLSNNQLPELFRNDLLKLILCLSSFCWTSFTVSIIQSTTSIMDANDGVVMVQKQIVVDYQEQKAYAFKNSEGHDLALHILYHLYSLTSLDSAGNNSYLAALYENFLFTMATSLLNAFPASDKSFSKLLCEVPIVPDSSMKLLGDLCHADVVDQHGTYIRDVDRVTQGLGAVWSLILGRPCYRQACLDIALKCAVHLQDEIRAKAIRLVTNKLYQLSYVVENIEQFATIMLQSVVDNQASDLELLPPESTEQRTATMFIEAVLLHLSPITHFECIARHLLLHDALHHGFEIYESVILKK</sequence>
<keyword evidence="2" id="KW-1185">Reference proteome</keyword>
<evidence type="ECO:0000313" key="1">
    <source>
        <dbReference type="EMBL" id="KAF4358644.1"/>
    </source>
</evidence>
<dbReference type="PANTHER" id="PTHR47184:SF3">
    <property type="entry name" value="PHOSPHATIDYLINOSITOL 3-AND 4-KINASE FAMILY PROTEIN-RELATED"/>
    <property type="match status" value="1"/>
</dbReference>
<reference evidence="1 2" key="1">
    <citation type="journal article" date="2020" name="bioRxiv">
        <title>Sequence and annotation of 42 cannabis genomes reveals extensive copy number variation in cannabinoid synthesis and pathogen resistance genes.</title>
        <authorList>
            <person name="Mckernan K.J."/>
            <person name="Helbert Y."/>
            <person name="Kane L.T."/>
            <person name="Ebling H."/>
            <person name="Zhang L."/>
            <person name="Liu B."/>
            <person name="Eaton Z."/>
            <person name="Mclaughlin S."/>
            <person name="Kingan S."/>
            <person name="Baybayan P."/>
            <person name="Concepcion G."/>
            <person name="Jordan M."/>
            <person name="Riva A."/>
            <person name="Barbazuk W."/>
            <person name="Harkins T."/>
        </authorList>
    </citation>
    <scope>NUCLEOTIDE SEQUENCE [LARGE SCALE GENOMIC DNA]</scope>
    <source>
        <strain evidence="2">cv. Jamaican Lion 4</strain>
        <tissue evidence="1">Leaf</tissue>
    </source>
</reference>
<gene>
    <name evidence="1" type="ORF">G4B88_007894</name>
</gene>
<dbReference type="PANTHER" id="PTHR47184">
    <property type="entry name" value="PHOSPHATIDYLINOSITOL 3-AND 4-KINASE FAMILY PROTEIN-RELATED"/>
    <property type="match status" value="1"/>
</dbReference>
<dbReference type="EMBL" id="JAATIQ010000379">
    <property type="protein sequence ID" value="KAF4358644.1"/>
    <property type="molecule type" value="Genomic_DNA"/>
</dbReference>
<name>A0A7J6EJV3_CANSA</name>
<evidence type="ECO:0000313" key="2">
    <source>
        <dbReference type="Proteomes" id="UP000583929"/>
    </source>
</evidence>
<comment type="caution">
    <text evidence="1">The sequence shown here is derived from an EMBL/GenBank/DDBJ whole genome shotgun (WGS) entry which is preliminary data.</text>
</comment>
<protein>
    <submittedName>
        <fullName evidence="1">Uncharacterized protein</fullName>
    </submittedName>
</protein>
<dbReference type="AlphaFoldDB" id="A0A7J6EJV3"/>
<accession>A0A7J6EJV3</accession>